<accession>A0AAU7DY46</accession>
<name>A0AAU7DY46_9MICO</name>
<dbReference type="AlphaFoldDB" id="A0AAU7DY46"/>
<feature type="transmembrane region" description="Helical" evidence="1">
    <location>
        <begin position="12"/>
        <end position="35"/>
    </location>
</feature>
<proteinExistence type="predicted"/>
<keyword evidence="1" id="KW-0812">Transmembrane</keyword>
<gene>
    <name evidence="2" type="ORF">V5R04_05175</name>
</gene>
<evidence type="ECO:0000256" key="1">
    <source>
        <dbReference type="SAM" id="Phobius"/>
    </source>
</evidence>
<organism evidence="2">
    <name type="scientific">Jonesiaceae bacterium BS-20</name>
    <dbReference type="NCBI Taxonomy" id="3120821"/>
    <lineage>
        <taxon>Bacteria</taxon>
        <taxon>Bacillati</taxon>
        <taxon>Actinomycetota</taxon>
        <taxon>Actinomycetes</taxon>
        <taxon>Micrococcales</taxon>
        <taxon>Jonesiaceae</taxon>
    </lineage>
</organism>
<keyword evidence="1" id="KW-0472">Membrane</keyword>
<keyword evidence="1" id="KW-1133">Transmembrane helix</keyword>
<dbReference type="EMBL" id="CP146203">
    <property type="protein sequence ID" value="XBH22615.1"/>
    <property type="molecule type" value="Genomic_DNA"/>
</dbReference>
<reference evidence="2" key="1">
    <citation type="submission" date="2024-02" db="EMBL/GenBank/DDBJ databases">
        <title>Tomenella chthoni gen. nov. sp. nov., a member of the family Jonesiaceae isolated from bat guano.</title>
        <authorList>
            <person name="Miller S.L."/>
            <person name="King J."/>
            <person name="Sankaranarayanan K."/>
            <person name="Lawson P.A."/>
        </authorList>
    </citation>
    <scope>NUCLEOTIDE SEQUENCE</scope>
    <source>
        <strain evidence="2">BS-20</strain>
    </source>
</reference>
<evidence type="ECO:0000313" key="2">
    <source>
        <dbReference type="EMBL" id="XBH22615.1"/>
    </source>
</evidence>
<sequence length="89" mass="10242">MAGQDRCSGISFRMIPTDLATVLVVTAIWFVFWWVDRVVFNKSGQPGKTNYWFSMNGSLLVGVTDTSSALRFDEDFVLVRQFENLNRVW</sequence>
<protein>
    <submittedName>
        <fullName evidence="2">Uncharacterized protein</fullName>
    </submittedName>
</protein>